<evidence type="ECO:0008006" key="4">
    <source>
        <dbReference type="Google" id="ProtNLM"/>
    </source>
</evidence>
<gene>
    <name evidence="2" type="ORF">PCOR1329_LOCUS9797</name>
</gene>
<organism evidence="2 3">
    <name type="scientific">Prorocentrum cordatum</name>
    <dbReference type="NCBI Taxonomy" id="2364126"/>
    <lineage>
        <taxon>Eukaryota</taxon>
        <taxon>Sar</taxon>
        <taxon>Alveolata</taxon>
        <taxon>Dinophyceae</taxon>
        <taxon>Prorocentrales</taxon>
        <taxon>Prorocentraceae</taxon>
        <taxon>Prorocentrum</taxon>
    </lineage>
</organism>
<dbReference type="EMBL" id="CAUYUJ010002749">
    <property type="protein sequence ID" value="CAK0802224.1"/>
    <property type="molecule type" value="Genomic_DNA"/>
</dbReference>
<dbReference type="PROSITE" id="PS51257">
    <property type="entry name" value="PROKAR_LIPOPROTEIN"/>
    <property type="match status" value="1"/>
</dbReference>
<keyword evidence="1" id="KW-0812">Transmembrane</keyword>
<feature type="transmembrane region" description="Helical" evidence="1">
    <location>
        <begin position="78"/>
        <end position="96"/>
    </location>
</feature>
<keyword evidence="1" id="KW-1133">Transmembrane helix</keyword>
<evidence type="ECO:0000313" key="3">
    <source>
        <dbReference type="Proteomes" id="UP001189429"/>
    </source>
</evidence>
<keyword evidence="3" id="KW-1185">Reference proteome</keyword>
<sequence>MRAAGVPGTPYWVLIAAHALASVGMSFAFGCTDIQKSLFPREHDSLRWGGHSAETWEVLIVVAVVCADFCVTMRELSVRLAHCVVFLGVVLTLWITEGSLAVGSKWCTYCLIFSLVYVSDPLWGPGPGGKAPGRAGGAAAAGEGGMTAAAKASGGGGGWLGPSWLIVAALALIPALALASPAATLATQALSTLSQ</sequence>
<keyword evidence="1" id="KW-0472">Membrane</keyword>
<feature type="transmembrane region" description="Helical" evidence="1">
    <location>
        <begin position="164"/>
        <end position="186"/>
    </location>
</feature>
<evidence type="ECO:0000256" key="1">
    <source>
        <dbReference type="SAM" id="Phobius"/>
    </source>
</evidence>
<reference evidence="2" key="1">
    <citation type="submission" date="2023-10" db="EMBL/GenBank/DDBJ databases">
        <authorList>
            <person name="Chen Y."/>
            <person name="Shah S."/>
            <person name="Dougan E. K."/>
            <person name="Thang M."/>
            <person name="Chan C."/>
        </authorList>
    </citation>
    <scope>NUCLEOTIDE SEQUENCE [LARGE SCALE GENOMIC DNA]</scope>
</reference>
<dbReference type="Proteomes" id="UP001189429">
    <property type="component" value="Unassembled WGS sequence"/>
</dbReference>
<accession>A0ABN9Q8U2</accession>
<name>A0ABN9Q8U2_9DINO</name>
<feature type="transmembrane region" description="Helical" evidence="1">
    <location>
        <begin position="12"/>
        <end position="35"/>
    </location>
</feature>
<protein>
    <recommendedName>
        <fullName evidence="4">Vitamin K epoxide reductase domain-containing protein</fullName>
    </recommendedName>
</protein>
<evidence type="ECO:0000313" key="2">
    <source>
        <dbReference type="EMBL" id="CAK0802224.1"/>
    </source>
</evidence>
<comment type="caution">
    <text evidence="2">The sequence shown here is derived from an EMBL/GenBank/DDBJ whole genome shotgun (WGS) entry which is preliminary data.</text>
</comment>
<proteinExistence type="predicted"/>